<dbReference type="InterPro" id="IPR013752">
    <property type="entry name" value="KPA_reductase"/>
</dbReference>
<evidence type="ECO:0000313" key="9">
    <source>
        <dbReference type="Proteomes" id="UP000657075"/>
    </source>
</evidence>
<dbReference type="SUPFAM" id="SSF48179">
    <property type="entry name" value="6-phosphogluconate dehydrogenase C-terminal domain-like"/>
    <property type="match status" value="1"/>
</dbReference>
<dbReference type="InterPro" id="IPR013328">
    <property type="entry name" value="6PGD_dom2"/>
</dbReference>
<evidence type="ECO:0000256" key="1">
    <source>
        <dbReference type="ARBA" id="ARBA00022485"/>
    </source>
</evidence>
<dbReference type="Pfam" id="PF08546">
    <property type="entry name" value="ApbA_C"/>
    <property type="match status" value="1"/>
</dbReference>
<dbReference type="InterPro" id="IPR007197">
    <property type="entry name" value="rSAM"/>
</dbReference>
<evidence type="ECO:0000256" key="2">
    <source>
        <dbReference type="ARBA" id="ARBA00022691"/>
    </source>
</evidence>
<reference evidence="8" key="1">
    <citation type="journal article" date="2014" name="Int. J. Syst. Evol. Microbiol.">
        <title>Complete genome sequence of Corynebacterium casei LMG S-19264T (=DSM 44701T), isolated from a smear-ripened cheese.</title>
        <authorList>
            <consortium name="US DOE Joint Genome Institute (JGI-PGF)"/>
            <person name="Walter F."/>
            <person name="Albersmeier A."/>
            <person name="Kalinowski J."/>
            <person name="Ruckert C."/>
        </authorList>
    </citation>
    <scope>NUCLEOTIDE SEQUENCE</scope>
    <source>
        <strain evidence="8">JCM 11219</strain>
    </source>
</reference>
<dbReference type="EMBL" id="BMNM01000003">
    <property type="protein sequence ID" value="GGI74876.1"/>
    <property type="molecule type" value="Genomic_DNA"/>
</dbReference>
<evidence type="ECO:0000256" key="5">
    <source>
        <dbReference type="ARBA" id="ARBA00023014"/>
    </source>
</evidence>
<reference evidence="10" key="3">
    <citation type="submission" date="2022-09" db="EMBL/GenBank/DDBJ databases">
        <title>Complete genome sequence of Vulcanisaeta souniana.</title>
        <authorList>
            <person name="Kato S."/>
            <person name="Itoh T."/>
            <person name="Ohkuma M."/>
        </authorList>
    </citation>
    <scope>NUCLEOTIDE SEQUENCE [LARGE SCALE GENOMIC DNA]</scope>
    <source>
        <strain evidence="10">JCM 11219</strain>
    </source>
</reference>
<reference evidence="7" key="4">
    <citation type="journal article" date="2023" name="Microbiol. Resour. Announc.">
        <title>Complete Genome Sequence of Vulcanisaeta souniana Strain IC-059, a Hyperthermophilic Archaeon Isolated from Hot Spring Water in Japan.</title>
        <authorList>
            <person name="Kato S."/>
            <person name="Itoh T."/>
            <person name="Wu L."/>
            <person name="Ma J."/>
            <person name="Ohkuma M."/>
        </authorList>
    </citation>
    <scope>NUCLEOTIDE SEQUENCE</scope>
    <source>
        <strain evidence="7">JCM 11219</strain>
    </source>
</reference>
<dbReference type="Proteomes" id="UP001060771">
    <property type="component" value="Chromosome"/>
</dbReference>
<evidence type="ECO:0000313" key="7">
    <source>
        <dbReference type="EMBL" id="BDR92347.1"/>
    </source>
</evidence>
<dbReference type="SUPFAM" id="SSF52402">
    <property type="entry name" value="Adenine nucleotide alpha hydrolases-like"/>
    <property type="match status" value="1"/>
</dbReference>
<dbReference type="GO" id="GO:0046872">
    <property type="term" value="F:metal ion binding"/>
    <property type="evidence" value="ECO:0007669"/>
    <property type="project" value="UniProtKB-KW"/>
</dbReference>
<dbReference type="AlphaFoldDB" id="A0A830EIJ1"/>
<dbReference type="InterPro" id="IPR008927">
    <property type="entry name" value="6-PGluconate_DH-like_C_sf"/>
</dbReference>
<feature type="domain" description="Ketopantoate reductase C-terminal" evidence="6">
    <location>
        <begin position="157"/>
        <end position="192"/>
    </location>
</feature>
<sequence>MKSVRVIEIFKSWQGEGPNAGREAVFLRLALCNLRCSWCDTKYSWFGGTEMSVHDVYEALMKTAGGVRHLVKHEIVRLGLETGAPLHLTWSCYDNGEKHCGRCGPCYMRSAVITYGITRSDGVAEVRGVGEVILPSSVGEVADALKAGGANVRVVDDIEPYRWLKVIINAAINPITAILRARNGAIIKDPNAWSANP</sequence>
<gene>
    <name evidence="8" type="ORF">GCM10007112_09570</name>
    <name evidence="7" type="ORF">Vsou_14400</name>
</gene>
<dbReference type="Gene3D" id="3.20.20.70">
    <property type="entry name" value="Aldolase class I"/>
    <property type="match status" value="1"/>
</dbReference>
<organism evidence="8 9">
    <name type="scientific">Vulcanisaeta souniana JCM 11219</name>
    <dbReference type="NCBI Taxonomy" id="1293586"/>
    <lineage>
        <taxon>Archaea</taxon>
        <taxon>Thermoproteota</taxon>
        <taxon>Thermoprotei</taxon>
        <taxon>Thermoproteales</taxon>
        <taxon>Thermoproteaceae</taxon>
        <taxon>Vulcanisaeta</taxon>
    </lineage>
</organism>
<dbReference type="Pfam" id="PF06508">
    <property type="entry name" value="QueC"/>
    <property type="match status" value="1"/>
</dbReference>
<evidence type="ECO:0000256" key="3">
    <source>
        <dbReference type="ARBA" id="ARBA00022723"/>
    </source>
</evidence>
<dbReference type="InterPro" id="IPR013785">
    <property type="entry name" value="Aldolase_TIM"/>
</dbReference>
<protein>
    <recommendedName>
        <fullName evidence="6">Ketopantoate reductase C-terminal domain-containing protein</fullName>
    </recommendedName>
</protein>
<dbReference type="Gene3D" id="1.10.1040.10">
    <property type="entry name" value="N-(1-d-carboxylethyl)-l-norvaline Dehydrogenase, domain 2"/>
    <property type="match status" value="1"/>
</dbReference>
<keyword evidence="5" id="KW-0411">Iron-sulfur</keyword>
<keyword evidence="4" id="KW-0408">Iron</keyword>
<evidence type="ECO:0000313" key="10">
    <source>
        <dbReference type="Proteomes" id="UP001060771"/>
    </source>
</evidence>
<evidence type="ECO:0000259" key="6">
    <source>
        <dbReference type="Pfam" id="PF08546"/>
    </source>
</evidence>
<dbReference type="SFLD" id="SFLDS00029">
    <property type="entry name" value="Radical_SAM"/>
    <property type="match status" value="1"/>
</dbReference>
<dbReference type="PANTHER" id="PTHR42836">
    <property type="entry name" value="7-CARBOXY-7-DEAZAGUANINE SYNTHASE"/>
    <property type="match status" value="1"/>
</dbReference>
<evidence type="ECO:0000313" key="8">
    <source>
        <dbReference type="EMBL" id="GGI74876.1"/>
    </source>
</evidence>
<reference evidence="8" key="2">
    <citation type="submission" date="2020-09" db="EMBL/GenBank/DDBJ databases">
        <authorList>
            <person name="Sun Q."/>
            <person name="Ohkuma M."/>
        </authorList>
    </citation>
    <scope>NUCLEOTIDE SEQUENCE</scope>
    <source>
        <strain evidence="8">JCM 11219</strain>
    </source>
</reference>
<keyword evidence="3" id="KW-0479">Metal-binding</keyword>
<keyword evidence="10" id="KW-1185">Reference proteome</keyword>
<dbReference type="EMBL" id="AP026830">
    <property type="protein sequence ID" value="BDR92347.1"/>
    <property type="molecule type" value="Genomic_DNA"/>
</dbReference>
<name>A0A830EIJ1_9CREN</name>
<dbReference type="GO" id="GO:0051539">
    <property type="term" value="F:4 iron, 4 sulfur cluster binding"/>
    <property type="evidence" value="ECO:0007669"/>
    <property type="project" value="UniProtKB-KW"/>
</dbReference>
<accession>A0A830EIJ1</accession>
<proteinExistence type="predicted"/>
<dbReference type="PANTHER" id="PTHR42836:SF1">
    <property type="entry name" value="7-CARBOXY-7-DEAZAGUANINE SYNTHASE"/>
    <property type="match status" value="1"/>
</dbReference>
<dbReference type="InterPro" id="IPR018317">
    <property type="entry name" value="QueC"/>
</dbReference>
<dbReference type="Proteomes" id="UP000657075">
    <property type="component" value="Unassembled WGS sequence"/>
</dbReference>
<keyword evidence="2" id="KW-0949">S-adenosyl-L-methionine</keyword>
<keyword evidence="1" id="KW-0004">4Fe-4S</keyword>
<evidence type="ECO:0000256" key="4">
    <source>
        <dbReference type="ARBA" id="ARBA00023004"/>
    </source>
</evidence>
<dbReference type="GO" id="GO:0003824">
    <property type="term" value="F:catalytic activity"/>
    <property type="evidence" value="ECO:0007669"/>
    <property type="project" value="InterPro"/>
</dbReference>